<sequence length="37" mass="4776">MVLYENIKIGNYLWQVWLNVIKYKLKEVENFEKRYFY</sequence>
<accession>A0A0E3JXH3</accession>
<evidence type="ECO:0000313" key="1">
    <source>
        <dbReference type="EMBL" id="AKA68193.1"/>
    </source>
</evidence>
<dbReference type="EMBL" id="CP009933">
    <property type="protein sequence ID" value="AKA68193.1"/>
    <property type="molecule type" value="Genomic_DNA"/>
</dbReference>
<dbReference type="HOGENOM" id="CLU_3342360_0_0_9"/>
<dbReference type="STRING" id="1548.CSCA_1068"/>
<dbReference type="AlphaFoldDB" id="A0A0E3JXH3"/>
<evidence type="ECO:0000313" key="2">
    <source>
        <dbReference type="Proteomes" id="UP000033115"/>
    </source>
</evidence>
<protein>
    <submittedName>
        <fullName evidence="1">Uncharacterized protein</fullName>
    </submittedName>
</protein>
<proteinExistence type="predicted"/>
<gene>
    <name evidence="1" type="ORF">CSCA_1068</name>
</gene>
<dbReference type="KEGG" id="csq:CSCA_1068"/>
<reference evidence="1 2" key="1">
    <citation type="journal article" date="2015" name="J. Biotechnol.">
        <title>Complete genome sequence of a malodorant-producing acetogen, Clostridium scatologenes ATCC 25775(T).</title>
        <authorList>
            <person name="Zhu Z."/>
            <person name="Guo T."/>
            <person name="Zheng H."/>
            <person name="Song T."/>
            <person name="Ouyang P."/>
            <person name="Xie J."/>
        </authorList>
    </citation>
    <scope>NUCLEOTIDE SEQUENCE [LARGE SCALE GENOMIC DNA]</scope>
    <source>
        <strain evidence="1 2">ATCC 25775</strain>
    </source>
</reference>
<name>A0A0E3JXH3_CLOSL</name>
<keyword evidence="2" id="KW-1185">Reference proteome</keyword>
<dbReference type="Proteomes" id="UP000033115">
    <property type="component" value="Chromosome"/>
</dbReference>
<organism evidence="1 2">
    <name type="scientific">Clostridium scatologenes</name>
    <dbReference type="NCBI Taxonomy" id="1548"/>
    <lineage>
        <taxon>Bacteria</taxon>
        <taxon>Bacillati</taxon>
        <taxon>Bacillota</taxon>
        <taxon>Clostridia</taxon>
        <taxon>Eubacteriales</taxon>
        <taxon>Clostridiaceae</taxon>
        <taxon>Clostridium</taxon>
    </lineage>
</organism>